<proteinExistence type="inferred from homology"/>
<dbReference type="SUPFAM" id="SSF53335">
    <property type="entry name" value="S-adenosyl-L-methionine-dependent methyltransferases"/>
    <property type="match status" value="1"/>
</dbReference>
<comment type="similarity">
    <text evidence="1">Belongs to the methyltransferase superfamily.</text>
</comment>
<keyword evidence="5" id="KW-1185">Reference proteome</keyword>
<protein>
    <recommendedName>
        <fullName evidence="6">Methyltransferase domain-containing protein</fullName>
    </recommendedName>
</protein>
<evidence type="ECO:0000256" key="2">
    <source>
        <dbReference type="ARBA" id="ARBA00022603"/>
    </source>
</evidence>
<dbReference type="GO" id="GO:0032259">
    <property type="term" value="P:methylation"/>
    <property type="evidence" value="ECO:0007669"/>
    <property type="project" value="UniProtKB-KW"/>
</dbReference>
<keyword evidence="3" id="KW-0808">Transferase</keyword>
<evidence type="ECO:0000256" key="3">
    <source>
        <dbReference type="ARBA" id="ARBA00022679"/>
    </source>
</evidence>
<comment type="caution">
    <text evidence="4">The sequence shown here is derived from an EMBL/GenBank/DDBJ whole genome shotgun (WGS) entry which is preliminary data.</text>
</comment>
<evidence type="ECO:0000313" key="5">
    <source>
        <dbReference type="Proteomes" id="UP001174997"/>
    </source>
</evidence>
<dbReference type="EMBL" id="JAULSY010000060">
    <property type="protein sequence ID" value="KAK0668179.1"/>
    <property type="molecule type" value="Genomic_DNA"/>
</dbReference>
<sequence length="212" mass="24295">MPADFEKVEYWRKRFAKEQSFEWLTSSSAFFAILEPLLTPLPPDSTVLHLGSGTSDLHVYFRRHCPQLQIINMDYEPLALERGRGMERNEFGNIEMGYQVQDVTLPFEMGVEQRGKVRMVIDKSTVDAVSCGGDENVIRMAEAIYDVLDKEAGVWVSLSFSDSRFEMDSKRVQELFEVSVLTKVATGPKRLESDPDIWHWCWLLRPKAGPIS</sequence>
<dbReference type="AlphaFoldDB" id="A0AA39ZCZ0"/>
<accession>A0AA39ZCZ0</accession>
<dbReference type="Proteomes" id="UP001174997">
    <property type="component" value="Unassembled WGS sequence"/>
</dbReference>
<reference evidence="4" key="1">
    <citation type="submission" date="2023-06" db="EMBL/GenBank/DDBJ databases">
        <title>Genome-scale phylogeny and comparative genomics of the fungal order Sordariales.</title>
        <authorList>
            <consortium name="Lawrence Berkeley National Laboratory"/>
            <person name="Hensen N."/>
            <person name="Bonometti L."/>
            <person name="Westerberg I."/>
            <person name="Brannstrom I.O."/>
            <person name="Guillou S."/>
            <person name="Cros-Aarteil S."/>
            <person name="Calhoun S."/>
            <person name="Haridas S."/>
            <person name="Kuo A."/>
            <person name="Mondo S."/>
            <person name="Pangilinan J."/>
            <person name="Riley R."/>
            <person name="Labutti K."/>
            <person name="Andreopoulos B."/>
            <person name="Lipzen A."/>
            <person name="Chen C."/>
            <person name="Yanf M."/>
            <person name="Daum C."/>
            <person name="Ng V."/>
            <person name="Clum A."/>
            <person name="Steindorff A."/>
            <person name="Ohm R."/>
            <person name="Martin F."/>
            <person name="Silar P."/>
            <person name="Natvig D."/>
            <person name="Lalanne C."/>
            <person name="Gautier V."/>
            <person name="Ament-Velasquez S.L."/>
            <person name="Kruys A."/>
            <person name="Hutchinson M.I."/>
            <person name="Powell A.J."/>
            <person name="Barry K."/>
            <person name="Miller A.N."/>
            <person name="Grigoriev I.V."/>
            <person name="Debuchy R."/>
            <person name="Gladieux P."/>
            <person name="Thoren M.H."/>
            <person name="Johannesson H."/>
        </authorList>
    </citation>
    <scope>NUCLEOTIDE SEQUENCE</scope>
    <source>
        <strain evidence="4">CBS 307.81</strain>
    </source>
</reference>
<dbReference type="Gene3D" id="3.40.50.150">
    <property type="entry name" value="Vaccinia Virus protein VP39"/>
    <property type="match status" value="1"/>
</dbReference>
<dbReference type="InterPro" id="IPR051419">
    <property type="entry name" value="Lys/N-term_MeTrsfase_sf"/>
</dbReference>
<organism evidence="4 5">
    <name type="scientific">Cercophora samala</name>
    <dbReference type="NCBI Taxonomy" id="330535"/>
    <lineage>
        <taxon>Eukaryota</taxon>
        <taxon>Fungi</taxon>
        <taxon>Dikarya</taxon>
        <taxon>Ascomycota</taxon>
        <taxon>Pezizomycotina</taxon>
        <taxon>Sordariomycetes</taxon>
        <taxon>Sordariomycetidae</taxon>
        <taxon>Sordariales</taxon>
        <taxon>Lasiosphaeriaceae</taxon>
        <taxon>Cercophora</taxon>
    </lineage>
</organism>
<evidence type="ECO:0008006" key="6">
    <source>
        <dbReference type="Google" id="ProtNLM"/>
    </source>
</evidence>
<dbReference type="GO" id="GO:0008168">
    <property type="term" value="F:methyltransferase activity"/>
    <property type="evidence" value="ECO:0007669"/>
    <property type="project" value="UniProtKB-KW"/>
</dbReference>
<dbReference type="PANTHER" id="PTHR12176">
    <property type="entry name" value="SAM-DEPENDENT METHYLTRANSFERASE SUPERFAMILY PROTEIN"/>
    <property type="match status" value="1"/>
</dbReference>
<name>A0AA39ZCZ0_9PEZI</name>
<keyword evidence="2" id="KW-0489">Methyltransferase</keyword>
<gene>
    <name evidence="4" type="ORF">QBC41DRAFT_374140</name>
</gene>
<evidence type="ECO:0000313" key="4">
    <source>
        <dbReference type="EMBL" id="KAK0668179.1"/>
    </source>
</evidence>
<evidence type="ECO:0000256" key="1">
    <source>
        <dbReference type="ARBA" id="ARBA00008361"/>
    </source>
</evidence>
<dbReference type="InterPro" id="IPR029063">
    <property type="entry name" value="SAM-dependent_MTases_sf"/>
</dbReference>